<organism evidence="1 2">
    <name type="scientific">Digitaria exilis</name>
    <dbReference type="NCBI Taxonomy" id="1010633"/>
    <lineage>
        <taxon>Eukaryota</taxon>
        <taxon>Viridiplantae</taxon>
        <taxon>Streptophyta</taxon>
        <taxon>Embryophyta</taxon>
        <taxon>Tracheophyta</taxon>
        <taxon>Spermatophyta</taxon>
        <taxon>Magnoliopsida</taxon>
        <taxon>Liliopsida</taxon>
        <taxon>Poales</taxon>
        <taxon>Poaceae</taxon>
        <taxon>PACMAD clade</taxon>
        <taxon>Panicoideae</taxon>
        <taxon>Panicodae</taxon>
        <taxon>Paniceae</taxon>
        <taxon>Anthephorinae</taxon>
        <taxon>Digitaria</taxon>
    </lineage>
</organism>
<name>A0A835BX18_9POAL</name>
<dbReference type="Proteomes" id="UP000636709">
    <property type="component" value="Unassembled WGS sequence"/>
</dbReference>
<sequence length="33" mass="4018">MIRPRIKMQRLRRSQESEKSGVIICKVSQLFWL</sequence>
<proteinExistence type="predicted"/>
<comment type="caution">
    <text evidence="1">The sequence shown here is derived from an EMBL/GenBank/DDBJ whole genome shotgun (WGS) entry which is preliminary data.</text>
</comment>
<protein>
    <submittedName>
        <fullName evidence="1">Uncharacterized protein</fullName>
    </submittedName>
</protein>
<dbReference type="AlphaFoldDB" id="A0A835BX18"/>
<evidence type="ECO:0000313" key="2">
    <source>
        <dbReference type="Proteomes" id="UP000636709"/>
    </source>
</evidence>
<gene>
    <name evidence="1" type="ORF">HU200_026997</name>
</gene>
<reference evidence="1" key="1">
    <citation type="submission" date="2020-07" db="EMBL/GenBank/DDBJ databases">
        <title>Genome sequence and genetic diversity analysis of an under-domesticated orphan crop, white fonio (Digitaria exilis).</title>
        <authorList>
            <person name="Bennetzen J.L."/>
            <person name="Chen S."/>
            <person name="Ma X."/>
            <person name="Wang X."/>
            <person name="Yssel A.E.J."/>
            <person name="Chaluvadi S.R."/>
            <person name="Johnson M."/>
            <person name="Gangashetty P."/>
            <person name="Hamidou F."/>
            <person name="Sanogo M.D."/>
            <person name="Zwaenepoel A."/>
            <person name="Wallace J."/>
            <person name="Van De Peer Y."/>
            <person name="Van Deynze A."/>
        </authorList>
    </citation>
    <scope>NUCLEOTIDE SEQUENCE</scope>
    <source>
        <tissue evidence="1">Leaves</tissue>
    </source>
</reference>
<evidence type="ECO:0000313" key="1">
    <source>
        <dbReference type="EMBL" id="KAF8715361.1"/>
    </source>
</evidence>
<dbReference type="EMBL" id="JACEFO010001732">
    <property type="protein sequence ID" value="KAF8715361.1"/>
    <property type="molecule type" value="Genomic_DNA"/>
</dbReference>
<keyword evidence="2" id="KW-1185">Reference proteome</keyword>
<accession>A0A835BX18</accession>